<evidence type="ECO:0000313" key="2">
    <source>
        <dbReference type="EMBL" id="AFM03746.1"/>
    </source>
</evidence>
<dbReference type="eggNOG" id="COG0457">
    <property type="taxonomic scope" value="Bacteria"/>
</dbReference>
<sequence precursor="true">MPLTKDIKTRQNQSMKNLIFWKKWSLAERILCTLSIFALFAALGVYVYAFVLGEKAVFEWNSNGELTAVPLQIDSFQHVFFPFIAEVDGYLLNKTFSTSFLQLNYSAATIFAFIVAFAWVLILTASTYLRVHFYGIVMFAFAIFLSYCSIDGLAGIQGLMDWQNEKKWFIIVLLSFGIVTFLFQFFEKGSLLIRFLVILAVTIAMGFIIDSQLNTLNNPVFFLANYGIVIPIILTFLFVVFNAHEIPRALYWLVSRGADGSNSTLTHFAIVSAIFFFHMVYSYLLSIRAISWELIYIPPFVIFAIMTVLGIWGFVGREEHYKKFFEARPVGLLLYIGWALIASSTIMYAISTNNDPLIDIFSDIIIYSNIGFALAFFIYIFVNFSELLEKSLQSYPLLWQPRKVNWSYTALIGFFIIIILAYRHNFIHYNQAQAGYLNGIGDVFLSEADALKNEGVNKNAVGNGITSNLSLKEVEARDKKAEDTYKLAKINYQSAIYKIYTNHKAYWGMAGIALRQYHWQEAYSFLKIASERTASPYTYTAVSDLMNRTNNADQSYFTLLRGSAEFPESPQLKNNLIFSSIERFGLKNNDSLARELEKVKKFASSKDEKAALDANWWILNALTDNYTALDSLELRIKTQENTGALSNKILYQKRFFDLDRKAAKLNSNTDIKFNQKLIQDSIWTTEDLLYVYHYGLLNQQVEDETSNQKIDSTIVELIQNREQILANQEHIPFMLLAKAVNQYKLGDVYNAFITLKYLDTAYGNSSAQYKHLLGLWLLEHKQYNQASLYFNKAYLMNRGLNNLYEAIALSEKTLYQTDKKEALQMWKGWDTIPSHPFQATASEMYLILQNQTAKVTNFDSLDDDAKRRYFHYQIPYLIGEQGTIEFTEKLRTMKSQNLKLEVVLDKIEFDLKNNNLQSALVWRNSATQLSAEELESRTLERFQLIDLELLWKDNKLLSMASILDNLNPTRAYEKSKKQFYTALFAEQLGDTTRSKIAMEKAIMGLPFDFEILEEAIAYYKRNNLKDEAYQVAFQVIETFPYSAKANEIYALEALNIGLDDYAERSKEFLRLNMPKAYEEFLPKYDTLKNQKERAFENWMNGGEI</sequence>
<feature type="transmembrane region" description="Helical" evidence="1">
    <location>
        <begin position="191"/>
        <end position="209"/>
    </location>
</feature>
<protein>
    <submittedName>
        <fullName evidence="2">Uncharacterized protein</fullName>
    </submittedName>
</protein>
<feature type="transmembrane region" description="Helical" evidence="1">
    <location>
        <begin position="264"/>
        <end position="284"/>
    </location>
</feature>
<dbReference type="AlphaFoldDB" id="I4AIG1"/>
<feature type="transmembrane region" description="Helical" evidence="1">
    <location>
        <begin position="405"/>
        <end position="422"/>
    </location>
</feature>
<gene>
    <name evidence="2" type="ordered locus">Fleli_1314</name>
</gene>
<organism evidence="2 3">
    <name type="scientific">Bernardetia litoralis (strain ATCC 23117 / DSM 6794 / NBRC 15988 / NCIMB 1366 / Fx l1 / Sio-4)</name>
    <name type="common">Flexibacter litoralis</name>
    <dbReference type="NCBI Taxonomy" id="880071"/>
    <lineage>
        <taxon>Bacteria</taxon>
        <taxon>Pseudomonadati</taxon>
        <taxon>Bacteroidota</taxon>
        <taxon>Cytophagia</taxon>
        <taxon>Cytophagales</taxon>
        <taxon>Bernardetiaceae</taxon>
        <taxon>Bernardetia</taxon>
    </lineage>
</organism>
<feature type="transmembrane region" description="Helical" evidence="1">
    <location>
        <begin position="296"/>
        <end position="315"/>
    </location>
</feature>
<dbReference type="STRING" id="880071.Fleli_1314"/>
<evidence type="ECO:0000313" key="3">
    <source>
        <dbReference type="Proteomes" id="UP000006054"/>
    </source>
</evidence>
<feature type="transmembrane region" description="Helical" evidence="1">
    <location>
        <begin position="364"/>
        <end position="384"/>
    </location>
</feature>
<dbReference type="KEGG" id="fli:Fleli_1314"/>
<feature type="transmembrane region" description="Helical" evidence="1">
    <location>
        <begin position="327"/>
        <end position="352"/>
    </location>
</feature>
<dbReference type="Proteomes" id="UP000006054">
    <property type="component" value="Chromosome"/>
</dbReference>
<reference evidence="3" key="1">
    <citation type="submission" date="2012-06" db="EMBL/GenBank/DDBJ databases">
        <title>The complete genome of Flexibacter litoralis DSM 6794.</title>
        <authorList>
            <person name="Lucas S."/>
            <person name="Copeland A."/>
            <person name="Lapidus A."/>
            <person name="Glavina del Rio T."/>
            <person name="Dalin E."/>
            <person name="Tice H."/>
            <person name="Bruce D."/>
            <person name="Goodwin L."/>
            <person name="Pitluck S."/>
            <person name="Peters L."/>
            <person name="Ovchinnikova G."/>
            <person name="Lu M."/>
            <person name="Kyrpides N."/>
            <person name="Mavromatis K."/>
            <person name="Ivanova N."/>
            <person name="Brettin T."/>
            <person name="Detter J.C."/>
            <person name="Han C."/>
            <person name="Larimer F."/>
            <person name="Land M."/>
            <person name="Hauser L."/>
            <person name="Markowitz V."/>
            <person name="Cheng J.-F."/>
            <person name="Hugenholtz P."/>
            <person name="Woyke T."/>
            <person name="Wu D."/>
            <person name="Spring S."/>
            <person name="Lang E."/>
            <person name="Kopitz M."/>
            <person name="Brambilla E."/>
            <person name="Klenk H.-P."/>
            <person name="Eisen J.A."/>
        </authorList>
    </citation>
    <scope>NUCLEOTIDE SEQUENCE [LARGE SCALE GENOMIC DNA]</scope>
    <source>
        <strain evidence="3">ATCC 23117 / DSM 6794 / NBRC 15988 / NCIMB 1366 / Sio-4</strain>
    </source>
</reference>
<name>I4AIG1_BERLS</name>
<keyword evidence="1" id="KW-0812">Transmembrane</keyword>
<keyword evidence="3" id="KW-1185">Reference proteome</keyword>
<dbReference type="EMBL" id="CP003345">
    <property type="protein sequence ID" value="AFM03746.1"/>
    <property type="molecule type" value="Genomic_DNA"/>
</dbReference>
<proteinExistence type="predicted"/>
<dbReference type="HOGENOM" id="CLU_298583_0_0_10"/>
<keyword evidence="1" id="KW-0472">Membrane</keyword>
<feature type="transmembrane region" description="Helical" evidence="1">
    <location>
        <begin position="133"/>
        <end position="156"/>
    </location>
</feature>
<keyword evidence="1" id="KW-1133">Transmembrane helix</keyword>
<feature type="transmembrane region" description="Helical" evidence="1">
    <location>
        <begin position="30"/>
        <end position="51"/>
    </location>
</feature>
<evidence type="ECO:0000256" key="1">
    <source>
        <dbReference type="SAM" id="Phobius"/>
    </source>
</evidence>
<feature type="transmembrane region" description="Helical" evidence="1">
    <location>
        <begin position="221"/>
        <end position="243"/>
    </location>
</feature>
<feature type="transmembrane region" description="Helical" evidence="1">
    <location>
        <begin position="168"/>
        <end position="186"/>
    </location>
</feature>
<accession>I4AIG1</accession>
<feature type="transmembrane region" description="Helical" evidence="1">
    <location>
        <begin position="105"/>
        <end position="126"/>
    </location>
</feature>